<proteinExistence type="predicted"/>
<dbReference type="InterPro" id="IPR048911">
    <property type="entry name" value="Bflower"/>
</dbReference>
<reference evidence="2 3" key="1">
    <citation type="journal article" date="2015" name="Nature">
        <title>rRNA introns, odd ribosomes, and small enigmatic genomes across a large radiation of phyla.</title>
        <authorList>
            <person name="Brown C.T."/>
            <person name="Hug L.A."/>
            <person name="Thomas B.C."/>
            <person name="Sharon I."/>
            <person name="Castelle C.J."/>
            <person name="Singh A."/>
            <person name="Wilkins M.J."/>
            <person name="Williams K.H."/>
            <person name="Banfield J.F."/>
        </authorList>
    </citation>
    <scope>NUCLEOTIDE SEQUENCE [LARGE SCALE GENOMIC DNA]</scope>
</reference>
<sequence>MNNIWFFDRYGTAQIILDGQGRFYNRHGHNLGYVKDNQYIYNYRGRHCGWIEGYVIRDLYGNTAGFSQYSNDFPSPIFPIPQIPPIPAIPQIPPIPAIPQIPNIKPIKSFGWSPISLTDLFN</sequence>
<comment type="caution">
    <text evidence="2">The sequence shown here is derived from an EMBL/GenBank/DDBJ whole genome shotgun (WGS) entry which is preliminary data.</text>
</comment>
<dbReference type="AlphaFoldDB" id="A0A0G1A706"/>
<dbReference type="Proteomes" id="UP000034837">
    <property type="component" value="Unassembled WGS sequence"/>
</dbReference>
<gene>
    <name evidence="2" type="ORF">UV20_C0006G0017</name>
</gene>
<protein>
    <recommendedName>
        <fullName evidence="1">4-fold beta flower domain-containing protein</fullName>
    </recommendedName>
</protein>
<accession>A0A0G1A706</accession>
<organism evidence="2 3">
    <name type="scientific">Candidatus Magasanikbacteria bacterium GW2011_GWA2_42_32</name>
    <dbReference type="NCBI Taxonomy" id="1619039"/>
    <lineage>
        <taxon>Bacteria</taxon>
        <taxon>Candidatus Magasanikiibacteriota</taxon>
    </lineage>
</organism>
<name>A0A0G1A706_9BACT</name>
<evidence type="ECO:0000259" key="1">
    <source>
        <dbReference type="Pfam" id="PF21784"/>
    </source>
</evidence>
<evidence type="ECO:0000313" key="3">
    <source>
        <dbReference type="Proteomes" id="UP000034837"/>
    </source>
</evidence>
<evidence type="ECO:0000313" key="2">
    <source>
        <dbReference type="EMBL" id="KKS56734.1"/>
    </source>
</evidence>
<dbReference type="Pfam" id="PF21784">
    <property type="entry name" value="Bflower"/>
    <property type="match status" value="1"/>
</dbReference>
<dbReference type="EMBL" id="LCDO01000006">
    <property type="protein sequence ID" value="KKS56734.1"/>
    <property type="molecule type" value="Genomic_DNA"/>
</dbReference>
<feature type="domain" description="4-fold beta flower" evidence="1">
    <location>
        <begin position="4"/>
        <end position="121"/>
    </location>
</feature>